<dbReference type="GeneID" id="41992296"/>
<evidence type="ECO:0000313" key="4">
    <source>
        <dbReference type="EMBL" id="RBR24361.1"/>
    </source>
</evidence>
<evidence type="ECO:0000256" key="1">
    <source>
        <dbReference type="ARBA" id="ARBA00022737"/>
    </source>
</evidence>
<name>A0A366S4V0_9HYPO</name>
<feature type="compositionally biased region" description="Polar residues" evidence="3">
    <location>
        <begin position="35"/>
        <end position="53"/>
    </location>
</feature>
<dbReference type="PANTHER" id="PTHR24189:SF50">
    <property type="entry name" value="ANKYRIN REPEAT AND SOCS BOX PROTEIN 2"/>
    <property type="match status" value="1"/>
</dbReference>
<gene>
    <name evidence="4" type="ORF">FIESC28_02851</name>
</gene>
<dbReference type="PANTHER" id="PTHR24189">
    <property type="entry name" value="MYOTROPHIN"/>
    <property type="match status" value="1"/>
</dbReference>
<keyword evidence="5" id="KW-1185">Reference proteome</keyword>
<evidence type="ECO:0000256" key="3">
    <source>
        <dbReference type="SAM" id="MobiDB-lite"/>
    </source>
</evidence>
<dbReference type="InterPro" id="IPR050745">
    <property type="entry name" value="Multifunctional_regulatory"/>
</dbReference>
<dbReference type="InterPro" id="IPR036770">
    <property type="entry name" value="Ankyrin_rpt-contain_sf"/>
</dbReference>
<dbReference type="AlphaFoldDB" id="A0A366S4V0"/>
<proteinExistence type="predicted"/>
<protein>
    <submittedName>
        <fullName evidence="4">Uncharacterized protein</fullName>
    </submittedName>
</protein>
<keyword evidence="1" id="KW-0677">Repeat</keyword>
<dbReference type="EMBL" id="QKXC01000058">
    <property type="protein sequence ID" value="RBR24361.1"/>
    <property type="molecule type" value="Genomic_DNA"/>
</dbReference>
<dbReference type="RefSeq" id="XP_031018952.1">
    <property type="nucleotide sequence ID" value="XM_031157000.1"/>
</dbReference>
<reference evidence="4 5" key="1">
    <citation type="submission" date="2018-06" db="EMBL/GenBank/DDBJ databases">
        <title>Fusarium incarnatum-equiseti species complex species 28.</title>
        <authorList>
            <person name="Gardiner D.M."/>
        </authorList>
    </citation>
    <scope>NUCLEOTIDE SEQUENCE [LARGE SCALE GENOMIC DNA]</scope>
    <source>
        <strain evidence="4 5">FIESC_28</strain>
    </source>
</reference>
<sequence length="363" mass="39239">MSAQEEQAQQALIQRQRQQIAIAAQRSAALFQRQTMSNNQTASTEIRNNQMGTTYDDVPMQPGDEPASVLSSPDLSLFLSACRNDDLRNLQGIVSSERCTPRFLVEGLSIALSKGNVEIAHLLLKAGTPISRALPPLVLTAPADKRISLFEALTQHGWTANTPGFYGEVLLPKVISTKDGSLIDWFLAQKADPNLGCQKLFQDRLGEPDKESCDSLETAARTGNVDLARKLLDAGAKVSNGAPLYCAAGVCPPGSNPYQAKVEPTSEFDISMIPVMELLVSSGAGVNDRIVSRHMVPPYPLEVAIMAGAIQRVKWLLKQGANSGLEGYYGRKIRDWPPQLVSDGMKAVLAAMQEEAPVQASEP</sequence>
<keyword evidence="2" id="KW-0040">ANK repeat</keyword>
<dbReference type="SUPFAM" id="SSF48403">
    <property type="entry name" value="Ankyrin repeat"/>
    <property type="match status" value="1"/>
</dbReference>
<evidence type="ECO:0000256" key="2">
    <source>
        <dbReference type="ARBA" id="ARBA00023043"/>
    </source>
</evidence>
<evidence type="ECO:0000313" key="5">
    <source>
        <dbReference type="Proteomes" id="UP000253153"/>
    </source>
</evidence>
<accession>A0A366S4V0</accession>
<dbReference type="GO" id="GO:0005634">
    <property type="term" value="C:nucleus"/>
    <property type="evidence" value="ECO:0007669"/>
    <property type="project" value="TreeGrafter"/>
</dbReference>
<dbReference type="GO" id="GO:0005737">
    <property type="term" value="C:cytoplasm"/>
    <property type="evidence" value="ECO:0007669"/>
    <property type="project" value="TreeGrafter"/>
</dbReference>
<dbReference type="Gene3D" id="1.25.40.20">
    <property type="entry name" value="Ankyrin repeat-containing domain"/>
    <property type="match status" value="1"/>
</dbReference>
<dbReference type="OrthoDB" id="194358at2759"/>
<organism evidence="4 5">
    <name type="scientific">Fusarium coffeatum</name>
    <dbReference type="NCBI Taxonomy" id="231269"/>
    <lineage>
        <taxon>Eukaryota</taxon>
        <taxon>Fungi</taxon>
        <taxon>Dikarya</taxon>
        <taxon>Ascomycota</taxon>
        <taxon>Pezizomycotina</taxon>
        <taxon>Sordariomycetes</taxon>
        <taxon>Hypocreomycetidae</taxon>
        <taxon>Hypocreales</taxon>
        <taxon>Nectriaceae</taxon>
        <taxon>Fusarium</taxon>
        <taxon>Fusarium incarnatum-equiseti species complex</taxon>
    </lineage>
</organism>
<feature type="region of interest" description="Disordered" evidence="3">
    <location>
        <begin position="35"/>
        <end position="54"/>
    </location>
</feature>
<dbReference type="Proteomes" id="UP000253153">
    <property type="component" value="Unassembled WGS sequence"/>
</dbReference>
<comment type="caution">
    <text evidence="4">The sequence shown here is derived from an EMBL/GenBank/DDBJ whole genome shotgun (WGS) entry which is preliminary data.</text>
</comment>